<dbReference type="EMBL" id="JANPWB010000010">
    <property type="protein sequence ID" value="KAJ1136730.1"/>
    <property type="molecule type" value="Genomic_DNA"/>
</dbReference>
<feature type="compositionally biased region" description="Basic and acidic residues" evidence="1">
    <location>
        <begin position="125"/>
        <end position="136"/>
    </location>
</feature>
<name>A0AAV7QEW6_PLEWA</name>
<comment type="caution">
    <text evidence="2">The sequence shown here is derived from an EMBL/GenBank/DDBJ whole genome shotgun (WGS) entry which is preliminary data.</text>
</comment>
<organism evidence="2 3">
    <name type="scientific">Pleurodeles waltl</name>
    <name type="common">Iberian ribbed newt</name>
    <dbReference type="NCBI Taxonomy" id="8319"/>
    <lineage>
        <taxon>Eukaryota</taxon>
        <taxon>Metazoa</taxon>
        <taxon>Chordata</taxon>
        <taxon>Craniata</taxon>
        <taxon>Vertebrata</taxon>
        <taxon>Euteleostomi</taxon>
        <taxon>Amphibia</taxon>
        <taxon>Batrachia</taxon>
        <taxon>Caudata</taxon>
        <taxon>Salamandroidea</taxon>
        <taxon>Salamandridae</taxon>
        <taxon>Pleurodelinae</taxon>
        <taxon>Pleurodeles</taxon>
    </lineage>
</organism>
<protein>
    <submittedName>
        <fullName evidence="2">Uncharacterized protein</fullName>
    </submittedName>
</protein>
<evidence type="ECO:0000313" key="2">
    <source>
        <dbReference type="EMBL" id="KAJ1136730.1"/>
    </source>
</evidence>
<gene>
    <name evidence="2" type="ORF">NDU88_003145</name>
</gene>
<evidence type="ECO:0000256" key="1">
    <source>
        <dbReference type="SAM" id="MobiDB-lite"/>
    </source>
</evidence>
<evidence type="ECO:0000313" key="3">
    <source>
        <dbReference type="Proteomes" id="UP001066276"/>
    </source>
</evidence>
<reference evidence="2" key="1">
    <citation type="journal article" date="2022" name="bioRxiv">
        <title>Sequencing and chromosome-scale assembly of the giantPleurodeles waltlgenome.</title>
        <authorList>
            <person name="Brown T."/>
            <person name="Elewa A."/>
            <person name="Iarovenko S."/>
            <person name="Subramanian E."/>
            <person name="Araus A.J."/>
            <person name="Petzold A."/>
            <person name="Susuki M."/>
            <person name="Suzuki K.-i.T."/>
            <person name="Hayashi T."/>
            <person name="Toyoda A."/>
            <person name="Oliveira C."/>
            <person name="Osipova E."/>
            <person name="Leigh N.D."/>
            <person name="Simon A."/>
            <person name="Yun M.H."/>
        </authorList>
    </citation>
    <scope>NUCLEOTIDE SEQUENCE</scope>
    <source>
        <strain evidence="2">20211129_DDA</strain>
        <tissue evidence="2">Liver</tissue>
    </source>
</reference>
<proteinExistence type="predicted"/>
<feature type="region of interest" description="Disordered" evidence="1">
    <location>
        <begin position="120"/>
        <end position="162"/>
    </location>
</feature>
<dbReference type="AlphaFoldDB" id="A0AAV7QEW6"/>
<dbReference type="Proteomes" id="UP001066276">
    <property type="component" value="Chromosome 6"/>
</dbReference>
<sequence length="162" mass="17583">MAAIDDLPTAIDEPWVRAGPELLNWGCGLSGVGKPKAGLAVEKIAADGSLRNENFRSMESWLKYFWIGETSGKKRGARLGDGIFLVATGGGARKEVSSDWKKNRGSDVFKSTGVEEDGGYCPLRCDPKQETTEGKQPEAAQETTQETVWRRAESSHHASGRV</sequence>
<accession>A0AAV7QEW6</accession>
<keyword evidence="3" id="KW-1185">Reference proteome</keyword>